<organism evidence="1 2">
    <name type="scientific">Ulvibacterium marinum</name>
    <dbReference type="NCBI Taxonomy" id="2419782"/>
    <lineage>
        <taxon>Bacteria</taxon>
        <taxon>Pseudomonadati</taxon>
        <taxon>Bacteroidota</taxon>
        <taxon>Flavobacteriia</taxon>
        <taxon>Flavobacteriales</taxon>
        <taxon>Flavobacteriaceae</taxon>
        <taxon>Ulvibacterium</taxon>
    </lineage>
</organism>
<evidence type="ECO:0000313" key="2">
    <source>
        <dbReference type="Proteomes" id="UP000276603"/>
    </source>
</evidence>
<sequence>MERNEFIKKSMAFGGIATIVPTMAMSHEKRAIKELFDQQEISEFVSAAHKSLEDTQKIIEAKPLLLNCTSQLAKGDFETAIGGASHMGRKDIADFLVSKGARLDIFNYTFLGYDDFVRKLITDHPHLLNAPGPHGFTLLHHAEVGERKELAAWLQEKGLAETFFKGVFG</sequence>
<dbReference type="EMBL" id="RBCJ01000002">
    <property type="protein sequence ID" value="RKN81171.1"/>
    <property type="molecule type" value="Genomic_DNA"/>
</dbReference>
<protein>
    <submittedName>
        <fullName evidence="1">Ankyrin repeat domain-containing protein</fullName>
    </submittedName>
</protein>
<accession>A0A3B0C8U5</accession>
<dbReference type="Gene3D" id="1.25.40.20">
    <property type="entry name" value="Ankyrin repeat-containing domain"/>
    <property type="match status" value="1"/>
</dbReference>
<dbReference type="AlphaFoldDB" id="A0A3B0C8U5"/>
<comment type="caution">
    <text evidence="1">The sequence shown here is derived from an EMBL/GenBank/DDBJ whole genome shotgun (WGS) entry which is preliminary data.</text>
</comment>
<dbReference type="OrthoDB" id="384737at2"/>
<name>A0A3B0C8U5_9FLAO</name>
<gene>
    <name evidence="1" type="ORF">D7Z94_09520</name>
</gene>
<keyword evidence="2" id="KW-1185">Reference proteome</keyword>
<dbReference type="InterPro" id="IPR036770">
    <property type="entry name" value="Ankyrin_rpt-contain_sf"/>
</dbReference>
<reference evidence="1 2" key="1">
    <citation type="submission" date="2018-10" db="EMBL/GenBank/DDBJ databases">
        <title>Ulvibacterium marinum gen. nov., sp. nov., a novel marine bacterium of the family Flavobacteriaceae, isolated from a culture of the green alga Ulva prolifera.</title>
        <authorList>
            <person name="Zhang Z."/>
        </authorList>
    </citation>
    <scope>NUCLEOTIDE SEQUENCE [LARGE SCALE GENOMIC DNA]</scope>
    <source>
        <strain evidence="1 2">CCMM003</strain>
    </source>
</reference>
<proteinExistence type="predicted"/>
<dbReference type="SUPFAM" id="SSF48403">
    <property type="entry name" value="Ankyrin repeat"/>
    <property type="match status" value="1"/>
</dbReference>
<evidence type="ECO:0000313" key="1">
    <source>
        <dbReference type="EMBL" id="RKN81171.1"/>
    </source>
</evidence>
<dbReference type="Proteomes" id="UP000276603">
    <property type="component" value="Unassembled WGS sequence"/>
</dbReference>
<dbReference type="RefSeq" id="WP_120711328.1">
    <property type="nucleotide sequence ID" value="NZ_RBCJ01000002.1"/>
</dbReference>